<keyword evidence="2" id="KW-1185">Reference proteome</keyword>
<evidence type="ECO:0000313" key="2">
    <source>
        <dbReference type="Proteomes" id="UP000499080"/>
    </source>
</evidence>
<gene>
    <name evidence="1" type="ORF">AVEN_143432_1</name>
</gene>
<proteinExistence type="predicted"/>
<evidence type="ECO:0000313" key="1">
    <source>
        <dbReference type="EMBL" id="GBN62292.1"/>
    </source>
</evidence>
<dbReference type="EMBL" id="BGPR01138494">
    <property type="protein sequence ID" value="GBN62292.1"/>
    <property type="molecule type" value="Genomic_DNA"/>
</dbReference>
<sequence>MSLPGTVIVEVDVVDHSSHPSAGRRHIYKSQHHQCICDNRRSGRVSKFYSLQLVQKCMGKTRVRDHEHLSESIGKLCIINATQTRDDPCIFHNRGNYDGHLLSRVGSWET</sequence>
<dbReference type="AlphaFoldDB" id="A0A4Y2QFT0"/>
<protein>
    <submittedName>
        <fullName evidence="1">Uncharacterized protein</fullName>
    </submittedName>
</protein>
<reference evidence="1 2" key="1">
    <citation type="journal article" date="2019" name="Sci. Rep.">
        <title>Orb-weaving spider Araneus ventricosus genome elucidates the spidroin gene catalogue.</title>
        <authorList>
            <person name="Kono N."/>
            <person name="Nakamura H."/>
            <person name="Ohtoshi R."/>
            <person name="Moran D.A.P."/>
            <person name="Shinohara A."/>
            <person name="Yoshida Y."/>
            <person name="Fujiwara M."/>
            <person name="Mori M."/>
            <person name="Tomita M."/>
            <person name="Arakawa K."/>
        </authorList>
    </citation>
    <scope>NUCLEOTIDE SEQUENCE [LARGE SCALE GENOMIC DNA]</scope>
</reference>
<organism evidence="1 2">
    <name type="scientific">Araneus ventricosus</name>
    <name type="common">Orbweaver spider</name>
    <name type="synonym">Epeira ventricosa</name>
    <dbReference type="NCBI Taxonomy" id="182803"/>
    <lineage>
        <taxon>Eukaryota</taxon>
        <taxon>Metazoa</taxon>
        <taxon>Ecdysozoa</taxon>
        <taxon>Arthropoda</taxon>
        <taxon>Chelicerata</taxon>
        <taxon>Arachnida</taxon>
        <taxon>Araneae</taxon>
        <taxon>Araneomorphae</taxon>
        <taxon>Entelegynae</taxon>
        <taxon>Araneoidea</taxon>
        <taxon>Araneidae</taxon>
        <taxon>Araneus</taxon>
    </lineage>
</organism>
<accession>A0A4Y2QFT0</accession>
<name>A0A4Y2QFT0_ARAVE</name>
<comment type="caution">
    <text evidence="1">The sequence shown here is derived from an EMBL/GenBank/DDBJ whole genome shotgun (WGS) entry which is preliminary data.</text>
</comment>
<dbReference type="Proteomes" id="UP000499080">
    <property type="component" value="Unassembled WGS sequence"/>
</dbReference>